<accession>A0A4R0YZV9</accession>
<dbReference type="Pfam" id="PF06980">
    <property type="entry name" value="DUF1302"/>
    <property type="match status" value="1"/>
</dbReference>
<dbReference type="EMBL" id="SJTG01000001">
    <property type="protein sequence ID" value="TCI12989.1"/>
    <property type="molecule type" value="Genomic_DNA"/>
</dbReference>
<gene>
    <name evidence="1" type="ORF">EZM97_06680</name>
</gene>
<dbReference type="Proteomes" id="UP000291822">
    <property type="component" value="Unassembled WGS sequence"/>
</dbReference>
<name>A0A4R0YZV9_9GAMM</name>
<dbReference type="InterPro" id="IPR010727">
    <property type="entry name" value="DUF1302"/>
</dbReference>
<sequence length="603" mass="65758">MMKFEGGIERRGVVAIRRTALAVAIALGSVGTLHATEFNTSNPDLDIRWDNTIRYNLGHRAHSQDQSILNSPNNDDGDRNFGNNAIVTNRVDLISEFDFIYKKNYGFRVSANGWYDNAYNSLDNNHVSSSNHIVNGKPALGLPNYTERYFNGPSGQILDAFVFANFDVGGVNVNTKAGRYDLFWGEALLNPIHSLSYGQSPLDIGKLLTVPGATAKELFRPRTQVSAQIQATPTLSFEGQYFLRWDQVYYPESGSYMDPNDAVLQGGQSIYINATQRALRRQDVRPHGSGDWGVSMHWSPEAIDSTIGLYYRNTSDIQPQFMLAPAVAPNVPAAACKALGFQSLTPTLCYINPSMASVPQVLAGNVGKYMATYADGIDIYGASFAKQILGISFSAEVNYRHNMPLVSIPVQLLPAPLAGKVVGAISTAPSSGDTAGARGDTWHAVTDFAGIVPKTPLFDTANYVVEFVWSRWNKVTQNPNAFEGTSPGYAGIDKPSRNYVGTQLSFTPTWFQVYPGVDLLAPMTYTMGLSGNSAVTFGGNKGMGNFSFGVGADVHQRYRFDLKYIGYVGRLAVNQAGVVTSSAGLASLLRDRNYIDLTFQTTF</sequence>
<reference evidence="1 2" key="1">
    <citation type="submission" date="2019-02" db="EMBL/GenBank/DDBJ databases">
        <title>Dyella amyloliquefaciens sp. nov., isolated from forest soil.</title>
        <authorList>
            <person name="Gao Z.-H."/>
            <person name="Qiu L.-H."/>
        </authorList>
    </citation>
    <scope>NUCLEOTIDE SEQUENCE [LARGE SCALE GENOMIC DNA]</scope>
    <source>
        <strain evidence="1 2">KACC 12747</strain>
    </source>
</reference>
<protein>
    <submittedName>
        <fullName evidence="1">DUF1302 family protein</fullName>
    </submittedName>
</protein>
<organism evidence="1 2">
    <name type="scientific">Dyella soli</name>
    <dbReference type="NCBI Taxonomy" id="522319"/>
    <lineage>
        <taxon>Bacteria</taxon>
        <taxon>Pseudomonadati</taxon>
        <taxon>Pseudomonadota</taxon>
        <taxon>Gammaproteobacteria</taxon>
        <taxon>Lysobacterales</taxon>
        <taxon>Rhodanobacteraceae</taxon>
        <taxon>Dyella</taxon>
    </lineage>
</organism>
<evidence type="ECO:0000313" key="1">
    <source>
        <dbReference type="EMBL" id="TCI12989.1"/>
    </source>
</evidence>
<evidence type="ECO:0000313" key="2">
    <source>
        <dbReference type="Proteomes" id="UP000291822"/>
    </source>
</evidence>
<keyword evidence="2" id="KW-1185">Reference proteome</keyword>
<dbReference type="RefSeq" id="WP_131150228.1">
    <property type="nucleotide sequence ID" value="NZ_SJTG01000001.1"/>
</dbReference>
<dbReference type="AlphaFoldDB" id="A0A4R0YZV9"/>
<proteinExistence type="predicted"/>
<comment type="caution">
    <text evidence="1">The sequence shown here is derived from an EMBL/GenBank/DDBJ whole genome shotgun (WGS) entry which is preliminary data.</text>
</comment>